<dbReference type="CDD" id="cd07995">
    <property type="entry name" value="TPK"/>
    <property type="match status" value="1"/>
</dbReference>
<keyword evidence="1" id="KW-0808">Transferase</keyword>
<dbReference type="InterPro" id="IPR007373">
    <property type="entry name" value="Thiamin_PyroPKinase_B1-bd"/>
</dbReference>
<keyword evidence="3 7" id="KW-0418">Kinase</keyword>
<name>A0A074TGQ6_9RHOB</name>
<dbReference type="InterPro" id="IPR007371">
    <property type="entry name" value="TPK_catalytic"/>
</dbReference>
<dbReference type="PANTHER" id="PTHR41299">
    <property type="entry name" value="THIAMINE PYROPHOSPHOKINASE"/>
    <property type="match status" value="1"/>
</dbReference>
<dbReference type="GO" id="GO:0016301">
    <property type="term" value="F:kinase activity"/>
    <property type="evidence" value="ECO:0007669"/>
    <property type="project" value="UniProtKB-KW"/>
</dbReference>
<dbReference type="GO" id="GO:0004788">
    <property type="term" value="F:thiamine diphosphokinase activity"/>
    <property type="evidence" value="ECO:0007669"/>
    <property type="project" value="UniProtKB-UniRule"/>
</dbReference>
<proteinExistence type="predicted"/>
<keyword evidence="8" id="KW-1185">Reference proteome</keyword>
<dbReference type="GO" id="GO:0030975">
    <property type="term" value="F:thiamine binding"/>
    <property type="evidence" value="ECO:0007669"/>
    <property type="project" value="InterPro"/>
</dbReference>
<keyword evidence="4" id="KW-0067">ATP-binding</keyword>
<dbReference type="InterPro" id="IPR036371">
    <property type="entry name" value="TPK_B1-bd_sf"/>
</dbReference>
<evidence type="ECO:0000256" key="2">
    <source>
        <dbReference type="ARBA" id="ARBA00022741"/>
    </source>
</evidence>
<comment type="caution">
    <text evidence="7">The sequence shown here is derived from an EMBL/GenBank/DDBJ whole genome shotgun (WGS) entry which is preliminary data.</text>
</comment>
<dbReference type="OrthoDB" id="7057856at2"/>
<protein>
    <recommendedName>
        <fullName evidence="5">Thiamine diphosphokinase</fullName>
        <ecNumber evidence="5">2.7.6.2</ecNumber>
    </recommendedName>
</protein>
<dbReference type="STRING" id="1185766.SAMN05216224_102562"/>
<dbReference type="Gene3D" id="3.40.50.10240">
    <property type="entry name" value="Thiamin pyrophosphokinase, catalytic domain"/>
    <property type="match status" value="1"/>
</dbReference>
<gene>
    <name evidence="7" type="ORF">DL1_13855</name>
</gene>
<accession>A0A074TGQ6</accession>
<dbReference type="Pfam" id="PF04263">
    <property type="entry name" value="TPK_catalytic"/>
    <property type="match status" value="1"/>
</dbReference>
<evidence type="ECO:0000256" key="4">
    <source>
        <dbReference type="ARBA" id="ARBA00022840"/>
    </source>
</evidence>
<dbReference type="SUPFAM" id="SSF63999">
    <property type="entry name" value="Thiamin pyrophosphokinase, catalytic domain"/>
    <property type="match status" value="1"/>
</dbReference>
<feature type="domain" description="Thiamin pyrophosphokinase thiamin-binding" evidence="6">
    <location>
        <begin position="137"/>
        <end position="200"/>
    </location>
</feature>
<dbReference type="EC" id="2.7.6.2" evidence="5"/>
<dbReference type="EMBL" id="JHEH01000004">
    <property type="protein sequence ID" value="KEP70891.1"/>
    <property type="molecule type" value="Genomic_DNA"/>
</dbReference>
<dbReference type="SMART" id="SM00983">
    <property type="entry name" value="TPK_B1_binding"/>
    <property type="match status" value="1"/>
</dbReference>
<dbReference type="GO" id="GO:0009229">
    <property type="term" value="P:thiamine diphosphate biosynthetic process"/>
    <property type="evidence" value="ECO:0007669"/>
    <property type="project" value="InterPro"/>
</dbReference>
<dbReference type="GO" id="GO:0006772">
    <property type="term" value="P:thiamine metabolic process"/>
    <property type="evidence" value="ECO:0007669"/>
    <property type="project" value="UniProtKB-UniRule"/>
</dbReference>
<dbReference type="AlphaFoldDB" id="A0A074TGQ6"/>
<dbReference type="GO" id="GO:0005524">
    <property type="term" value="F:ATP binding"/>
    <property type="evidence" value="ECO:0007669"/>
    <property type="project" value="UniProtKB-KW"/>
</dbReference>
<evidence type="ECO:0000256" key="5">
    <source>
        <dbReference type="NCBIfam" id="TIGR01378"/>
    </source>
</evidence>
<organism evidence="7 8">
    <name type="scientific">Thioclava dalianensis</name>
    <dbReference type="NCBI Taxonomy" id="1185766"/>
    <lineage>
        <taxon>Bacteria</taxon>
        <taxon>Pseudomonadati</taxon>
        <taxon>Pseudomonadota</taxon>
        <taxon>Alphaproteobacteria</taxon>
        <taxon>Rhodobacterales</taxon>
        <taxon>Paracoccaceae</taxon>
        <taxon>Thioclava</taxon>
    </lineage>
</organism>
<evidence type="ECO:0000256" key="3">
    <source>
        <dbReference type="ARBA" id="ARBA00022777"/>
    </source>
</evidence>
<dbReference type="InterPro" id="IPR036759">
    <property type="entry name" value="TPK_catalytic_sf"/>
</dbReference>
<dbReference type="InterPro" id="IPR006282">
    <property type="entry name" value="Thi_PPkinase"/>
</dbReference>
<dbReference type="eggNOG" id="COG1564">
    <property type="taxonomic scope" value="Bacteria"/>
</dbReference>
<dbReference type="NCBIfam" id="TIGR01378">
    <property type="entry name" value="thi_PPkinase"/>
    <property type="match status" value="1"/>
</dbReference>
<dbReference type="SUPFAM" id="SSF63862">
    <property type="entry name" value="Thiamin pyrophosphokinase, substrate-binding domain"/>
    <property type="match status" value="1"/>
</dbReference>
<evidence type="ECO:0000313" key="8">
    <source>
        <dbReference type="Proteomes" id="UP000027725"/>
    </source>
</evidence>
<evidence type="ECO:0000259" key="6">
    <source>
        <dbReference type="SMART" id="SM00983"/>
    </source>
</evidence>
<dbReference type="InterPro" id="IPR053149">
    <property type="entry name" value="TPK"/>
</dbReference>
<keyword evidence="2" id="KW-0547">Nucleotide-binding</keyword>
<evidence type="ECO:0000256" key="1">
    <source>
        <dbReference type="ARBA" id="ARBA00022679"/>
    </source>
</evidence>
<reference evidence="7 8" key="1">
    <citation type="submission" date="2014-03" db="EMBL/GenBank/DDBJ databases">
        <title>The draft genome sequence of Thioclava dalianensis DLFJ1-1.</title>
        <authorList>
            <person name="Lai Q."/>
            <person name="Shao Z."/>
        </authorList>
    </citation>
    <scope>NUCLEOTIDE SEQUENCE [LARGE SCALE GENOMIC DNA]</scope>
    <source>
        <strain evidence="7 8">DLFJ1-1</strain>
    </source>
</reference>
<sequence>MFQPIVNSTHGVTLLGAGAVNQIDVDDALTIAPCLVAADGGGDRALDLGHEPQAVIGDLDSLSAQARAHLGSRVHHVAEQDSTDFGKCLALIEAPFILALGFTGQRLDHTLAAMSDLFRTSKTVVMLSEEEVITRCPAHITLDLEPETRVSIFPFGPVTAHSSGLRWPLDGLEFSPDTRVGTSNAALGRVEITLNGSALLMVPREGLGAMLQALGLPQT</sequence>
<dbReference type="Proteomes" id="UP000027725">
    <property type="component" value="Unassembled WGS sequence"/>
</dbReference>
<dbReference type="PANTHER" id="PTHR41299:SF1">
    <property type="entry name" value="THIAMINE PYROPHOSPHOKINASE"/>
    <property type="match status" value="1"/>
</dbReference>
<evidence type="ECO:0000313" key="7">
    <source>
        <dbReference type="EMBL" id="KEP70891.1"/>
    </source>
</evidence>
<dbReference type="Pfam" id="PF04265">
    <property type="entry name" value="TPK_B1_binding"/>
    <property type="match status" value="1"/>
</dbReference>